<dbReference type="AlphaFoldDB" id="A0A1V9XNJ1"/>
<proteinExistence type="predicted"/>
<reference evidence="1 2" key="1">
    <citation type="journal article" date="2017" name="Gigascience">
        <title>Draft genome of the honey bee ectoparasitic mite, Tropilaelaps mercedesae, is shaped by the parasitic life history.</title>
        <authorList>
            <person name="Dong X."/>
            <person name="Armstrong S.D."/>
            <person name="Xia D."/>
            <person name="Makepeace B.L."/>
            <person name="Darby A.C."/>
            <person name="Kadowaki T."/>
        </authorList>
    </citation>
    <scope>NUCLEOTIDE SEQUENCE [LARGE SCALE GENOMIC DNA]</scope>
    <source>
        <strain evidence="1">Wuxi-XJTLU</strain>
    </source>
</reference>
<evidence type="ECO:0000313" key="2">
    <source>
        <dbReference type="Proteomes" id="UP000192247"/>
    </source>
</evidence>
<name>A0A1V9XNJ1_9ACAR</name>
<dbReference type="Proteomes" id="UP000192247">
    <property type="component" value="Unassembled WGS sequence"/>
</dbReference>
<keyword evidence="2" id="KW-1185">Reference proteome</keyword>
<dbReference type="EMBL" id="MNPL01006922">
    <property type="protein sequence ID" value="OQR75064.1"/>
    <property type="molecule type" value="Genomic_DNA"/>
</dbReference>
<comment type="caution">
    <text evidence="1">The sequence shown here is derived from an EMBL/GenBank/DDBJ whole genome shotgun (WGS) entry which is preliminary data.</text>
</comment>
<organism evidence="1 2">
    <name type="scientific">Tropilaelaps mercedesae</name>
    <dbReference type="NCBI Taxonomy" id="418985"/>
    <lineage>
        <taxon>Eukaryota</taxon>
        <taxon>Metazoa</taxon>
        <taxon>Ecdysozoa</taxon>
        <taxon>Arthropoda</taxon>
        <taxon>Chelicerata</taxon>
        <taxon>Arachnida</taxon>
        <taxon>Acari</taxon>
        <taxon>Parasitiformes</taxon>
        <taxon>Mesostigmata</taxon>
        <taxon>Gamasina</taxon>
        <taxon>Dermanyssoidea</taxon>
        <taxon>Laelapidae</taxon>
        <taxon>Tropilaelaps</taxon>
    </lineage>
</organism>
<protein>
    <submittedName>
        <fullName evidence="1">Uncharacterized protein</fullName>
    </submittedName>
</protein>
<sequence>MVPYPFQSKSYTGKAALLPKWASLSAQLITNNRTSQSVEGASYRNWQEEGVYAKWRDHSAVVPMSHIT</sequence>
<evidence type="ECO:0000313" key="1">
    <source>
        <dbReference type="EMBL" id="OQR75064.1"/>
    </source>
</evidence>
<dbReference type="InParanoid" id="A0A1V9XNJ1"/>
<accession>A0A1V9XNJ1</accession>
<gene>
    <name evidence="1" type="ORF">BIW11_03318</name>
</gene>